<proteinExistence type="predicted"/>
<accession>A0AC34FHD4</accession>
<evidence type="ECO:0000313" key="1">
    <source>
        <dbReference type="Proteomes" id="UP000887579"/>
    </source>
</evidence>
<organism evidence="1 2">
    <name type="scientific">Panagrolaimus sp. ES5</name>
    <dbReference type="NCBI Taxonomy" id="591445"/>
    <lineage>
        <taxon>Eukaryota</taxon>
        <taxon>Metazoa</taxon>
        <taxon>Ecdysozoa</taxon>
        <taxon>Nematoda</taxon>
        <taxon>Chromadorea</taxon>
        <taxon>Rhabditida</taxon>
        <taxon>Tylenchina</taxon>
        <taxon>Panagrolaimomorpha</taxon>
        <taxon>Panagrolaimoidea</taxon>
        <taxon>Panagrolaimidae</taxon>
        <taxon>Panagrolaimus</taxon>
    </lineage>
</organism>
<reference evidence="2" key="1">
    <citation type="submission" date="2022-11" db="UniProtKB">
        <authorList>
            <consortium name="WormBaseParasite"/>
        </authorList>
    </citation>
    <scope>IDENTIFICATION</scope>
</reference>
<dbReference type="WBParaSite" id="ES5_v2.g16572.t1">
    <property type="protein sequence ID" value="ES5_v2.g16572.t1"/>
    <property type="gene ID" value="ES5_v2.g16572"/>
</dbReference>
<sequence length="219" mass="26424">METRSATKIKNAAAAKDRYNRLSEEEKKALNRKRAQEQKRQRQRNKELAQLESILRQTNDIIDDPELLELHEKRMKAKLKEAEDLRYQRMPITVKNENDENIQDYVTTEKKARQQNVRKAAAARARYHNMTPEKQKAYNQRRSETFRRRRLEDAALLALPIDQINGEILERVQKVIIQNAKRSENARLKYQRMTPEERKEYNRKRKNYYQKKNVKKEEE</sequence>
<dbReference type="Proteomes" id="UP000887579">
    <property type="component" value="Unplaced"/>
</dbReference>
<protein>
    <submittedName>
        <fullName evidence="2">Uncharacterized protein</fullName>
    </submittedName>
</protein>
<evidence type="ECO:0000313" key="2">
    <source>
        <dbReference type="WBParaSite" id="ES5_v2.g16572.t1"/>
    </source>
</evidence>
<name>A0AC34FHD4_9BILA</name>